<dbReference type="InterPro" id="IPR002645">
    <property type="entry name" value="STAS_dom"/>
</dbReference>
<gene>
    <name evidence="4" type="ORF">FUAX_26610</name>
</gene>
<comment type="similarity">
    <text evidence="1 2">Belongs to the anti-sigma-factor antagonist family.</text>
</comment>
<dbReference type="CDD" id="cd07043">
    <property type="entry name" value="STAS_anti-anti-sigma_factors"/>
    <property type="match status" value="1"/>
</dbReference>
<sequence length="114" mass="12430">MKFQTETIEDILVLRIEGDLIGQDSGPALMELLNDKIESGLTSCAVNISGVRYMNSSGLGVLMTILTKFRNAEGEVALAGPSESVQKLLIITKLNSIFTIKPDERQAVDYLKSL</sequence>
<dbReference type="PANTHER" id="PTHR33495:SF2">
    <property type="entry name" value="ANTI-SIGMA FACTOR ANTAGONIST TM_1081-RELATED"/>
    <property type="match status" value="1"/>
</dbReference>
<evidence type="ECO:0000256" key="2">
    <source>
        <dbReference type="RuleBase" id="RU003749"/>
    </source>
</evidence>
<dbReference type="Pfam" id="PF01740">
    <property type="entry name" value="STAS"/>
    <property type="match status" value="1"/>
</dbReference>
<dbReference type="KEGG" id="fax:FUAX_26610"/>
<dbReference type="NCBIfam" id="TIGR00377">
    <property type="entry name" value="ant_ant_sig"/>
    <property type="match status" value="1"/>
</dbReference>
<dbReference type="InterPro" id="IPR003658">
    <property type="entry name" value="Anti-sigma_ant"/>
</dbReference>
<dbReference type="EMBL" id="AP025314">
    <property type="protein sequence ID" value="BDD10229.1"/>
    <property type="molecule type" value="Genomic_DNA"/>
</dbReference>
<dbReference type="RefSeq" id="WP_338391799.1">
    <property type="nucleotide sequence ID" value="NZ_AP025314.1"/>
</dbReference>
<accession>A0AAU9CDK7</accession>
<reference evidence="4 5" key="1">
    <citation type="submission" date="2021-12" db="EMBL/GenBank/DDBJ databases">
        <title>Genome sequencing of bacteria with rrn-lacking chromosome and rrn-plasmid.</title>
        <authorList>
            <person name="Anda M."/>
            <person name="Iwasaki W."/>
        </authorList>
    </citation>
    <scope>NUCLEOTIDE SEQUENCE [LARGE SCALE GENOMIC DNA]</scope>
    <source>
        <strain evidence="4 5">DSM 100852</strain>
    </source>
</reference>
<dbReference type="InterPro" id="IPR036513">
    <property type="entry name" value="STAS_dom_sf"/>
</dbReference>
<evidence type="ECO:0000256" key="1">
    <source>
        <dbReference type="ARBA" id="ARBA00009013"/>
    </source>
</evidence>
<dbReference type="Proteomes" id="UP001348817">
    <property type="component" value="Chromosome"/>
</dbReference>
<evidence type="ECO:0000313" key="4">
    <source>
        <dbReference type="EMBL" id="BDD10229.1"/>
    </source>
</evidence>
<dbReference type="GO" id="GO:0043856">
    <property type="term" value="F:anti-sigma factor antagonist activity"/>
    <property type="evidence" value="ECO:0007669"/>
    <property type="project" value="InterPro"/>
</dbReference>
<proteinExistence type="inferred from homology"/>
<dbReference type="AlphaFoldDB" id="A0AAU9CDK7"/>
<evidence type="ECO:0000259" key="3">
    <source>
        <dbReference type="PROSITE" id="PS50801"/>
    </source>
</evidence>
<dbReference type="Gene3D" id="3.30.750.24">
    <property type="entry name" value="STAS domain"/>
    <property type="match status" value="1"/>
</dbReference>
<name>A0AAU9CDK7_9BACT</name>
<dbReference type="PROSITE" id="PS50801">
    <property type="entry name" value="STAS"/>
    <property type="match status" value="1"/>
</dbReference>
<evidence type="ECO:0000313" key="5">
    <source>
        <dbReference type="Proteomes" id="UP001348817"/>
    </source>
</evidence>
<feature type="domain" description="STAS" evidence="3">
    <location>
        <begin position="1"/>
        <end position="111"/>
    </location>
</feature>
<dbReference type="SUPFAM" id="SSF52091">
    <property type="entry name" value="SpoIIaa-like"/>
    <property type="match status" value="1"/>
</dbReference>
<organism evidence="4 5">
    <name type="scientific">Fulvitalea axinellae</name>
    <dbReference type="NCBI Taxonomy" id="1182444"/>
    <lineage>
        <taxon>Bacteria</taxon>
        <taxon>Pseudomonadati</taxon>
        <taxon>Bacteroidota</taxon>
        <taxon>Cytophagia</taxon>
        <taxon>Cytophagales</taxon>
        <taxon>Persicobacteraceae</taxon>
        <taxon>Fulvitalea</taxon>
    </lineage>
</organism>
<protein>
    <recommendedName>
        <fullName evidence="2">Anti-sigma factor antagonist</fullName>
    </recommendedName>
</protein>
<dbReference type="PANTHER" id="PTHR33495">
    <property type="entry name" value="ANTI-SIGMA FACTOR ANTAGONIST TM_1081-RELATED-RELATED"/>
    <property type="match status" value="1"/>
</dbReference>
<keyword evidence="5" id="KW-1185">Reference proteome</keyword>